<evidence type="ECO:0000256" key="1">
    <source>
        <dbReference type="ARBA" id="ARBA00005964"/>
    </source>
</evidence>
<evidence type="ECO:0000259" key="6">
    <source>
        <dbReference type="Pfam" id="PF00135"/>
    </source>
</evidence>
<dbReference type="PANTHER" id="PTHR43142">
    <property type="entry name" value="CARBOXYLIC ESTER HYDROLASE"/>
    <property type="match status" value="1"/>
</dbReference>
<dbReference type="InterPro" id="IPR002018">
    <property type="entry name" value="CarbesteraseB"/>
</dbReference>
<evidence type="ECO:0000256" key="2">
    <source>
        <dbReference type="ARBA" id="ARBA00022487"/>
    </source>
</evidence>
<dbReference type="PANTHER" id="PTHR43142:SF1">
    <property type="entry name" value="CARBOXYLIC ESTER HYDROLASE"/>
    <property type="match status" value="1"/>
</dbReference>
<dbReference type="GO" id="GO:0052689">
    <property type="term" value="F:carboxylic ester hydrolase activity"/>
    <property type="evidence" value="ECO:0007669"/>
    <property type="project" value="UniProtKB-KW"/>
</dbReference>
<comment type="similarity">
    <text evidence="1">Belongs to the type-B carboxylesterase/lipase family.</text>
</comment>
<protein>
    <submittedName>
        <fullName evidence="7">SFRICE_015091</fullName>
    </submittedName>
</protein>
<feature type="domain" description="Carboxylesterase type B" evidence="6">
    <location>
        <begin position="26"/>
        <end position="504"/>
    </location>
</feature>
<dbReference type="AlphaFoldDB" id="A0A2H1VY33"/>
<keyword evidence="3" id="KW-0378">Hydrolase</keyword>
<feature type="signal peptide" evidence="5">
    <location>
        <begin position="1"/>
        <end position="20"/>
    </location>
</feature>
<dbReference type="InterPro" id="IPR029058">
    <property type="entry name" value="AB_hydrolase_fold"/>
</dbReference>
<evidence type="ECO:0000256" key="4">
    <source>
        <dbReference type="ARBA" id="ARBA00023180"/>
    </source>
</evidence>
<gene>
    <name evidence="7" type="ORF">SFRICE_015091</name>
</gene>
<keyword evidence="4" id="KW-0325">Glycoprotein</keyword>
<reference evidence="7" key="1">
    <citation type="submission" date="2016-07" db="EMBL/GenBank/DDBJ databases">
        <authorList>
            <person name="Bretaudeau A."/>
        </authorList>
    </citation>
    <scope>NUCLEOTIDE SEQUENCE</scope>
    <source>
        <strain evidence="7">Rice</strain>
        <tissue evidence="7">Whole body</tissue>
    </source>
</reference>
<organism evidence="7">
    <name type="scientific">Spodoptera frugiperda</name>
    <name type="common">Fall armyworm</name>
    <dbReference type="NCBI Taxonomy" id="7108"/>
    <lineage>
        <taxon>Eukaryota</taxon>
        <taxon>Metazoa</taxon>
        <taxon>Ecdysozoa</taxon>
        <taxon>Arthropoda</taxon>
        <taxon>Hexapoda</taxon>
        <taxon>Insecta</taxon>
        <taxon>Pterygota</taxon>
        <taxon>Neoptera</taxon>
        <taxon>Endopterygota</taxon>
        <taxon>Lepidoptera</taxon>
        <taxon>Glossata</taxon>
        <taxon>Ditrysia</taxon>
        <taxon>Noctuoidea</taxon>
        <taxon>Noctuidae</taxon>
        <taxon>Amphipyrinae</taxon>
        <taxon>Spodoptera</taxon>
    </lineage>
</organism>
<proteinExistence type="inferred from homology"/>
<dbReference type="EMBL" id="ODYU01004842">
    <property type="protein sequence ID" value="SOQ45134.1"/>
    <property type="molecule type" value="Genomic_DNA"/>
</dbReference>
<accession>A0A2H1VY33</accession>
<dbReference type="Pfam" id="PF00135">
    <property type="entry name" value="COesterase"/>
    <property type="match status" value="1"/>
</dbReference>
<dbReference type="SUPFAM" id="SSF53474">
    <property type="entry name" value="alpha/beta-Hydrolases"/>
    <property type="match status" value="1"/>
</dbReference>
<keyword evidence="5" id="KW-0732">Signal</keyword>
<evidence type="ECO:0000256" key="3">
    <source>
        <dbReference type="ARBA" id="ARBA00022801"/>
    </source>
</evidence>
<dbReference type="Gene3D" id="3.40.50.1820">
    <property type="entry name" value="alpha/beta hydrolase"/>
    <property type="match status" value="1"/>
</dbReference>
<feature type="chain" id="PRO_5013601366" evidence="5">
    <location>
        <begin position="21"/>
        <end position="541"/>
    </location>
</feature>
<evidence type="ECO:0000313" key="7">
    <source>
        <dbReference type="EMBL" id="SOQ45134.1"/>
    </source>
</evidence>
<evidence type="ECO:0000256" key="5">
    <source>
        <dbReference type="SAM" id="SignalP"/>
    </source>
</evidence>
<name>A0A2H1VY33_SPOFR</name>
<keyword evidence="2" id="KW-0719">Serine esterase</keyword>
<sequence length="541" mass="60433">MAFSLLFILVLFIDLRQVICQKMKTMIVDTEQGQIEGYLASVKTYYEFCGIRYAVTKSRFTAPEEPPKHKGVFKAEDRLVFCPQFQAQDIFAKASENEDCLILNVYVPIWLNSPLVPVMVFLHGGDFGVGSSSPTFYGPKFIMPQEVIVVTVNYRLNAFGFLNLGTKEAPGNAGLKDIRAALRWVQKNIRNFGGNDRLVTVVGQGSGGMAAVYLTLSKSCRGLFHRIISSSGTLFSAKSFDPFPLATASQVAKALGLNSVDPEKLTALYMNVSINKLEEAISHQMNAKSTFLPSVEQFLDDEPFLTDTPLNLMLTKNFYPVPALFGINSVEGVITVLDYYTFTSQTNRLLNGDYSVLDQRNLKVPGSLIGQYRGDLMKIYFPNVDTEQAATGSLIQFNTDFLFLGPMTFLMEIYKNNSNVGVFHYIFEHKGKRNLGTLLTGTSGLPSTTNLDDMFYVFDIEKPALYMDKDDATIVAFMVGLWTTFAKRGHPTPDVPEEDIWLPYPKIIKISIPDAGYTRPLNEYGASLWRDAFDAFGREIN</sequence>